<feature type="compositionally biased region" description="Polar residues" evidence="6">
    <location>
        <begin position="319"/>
        <end position="330"/>
    </location>
</feature>
<evidence type="ECO:0000313" key="9">
    <source>
        <dbReference type="Proteomes" id="UP000243052"/>
    </source>
</evidence>
<evidence type="ECO:0000256" key="2">
    <source>
        <dbReference type="ARBA" id="ARBA00022884"/>
    </source>
</evidence>
<evidence type="ECO:0000256" key="5">
    <source>
        <dbReference type="PROSITE-ProRule" id="PRU00176"/>
    </source>
</evidence>
<dbReference type="RefSeq" id="XP_017986981.1">
    <property type="nucleotide sequence ID" value="XM_018131131.1"/>
</dbReference>
<dbReference type="CDD" id="cd21615">
    <property type="entry name" value="RRM_SNP1_like"/>
    <property type="match status" value="1"/>
</dbReference>
<dbReference type="GO" id="GO:0071004">
    <property type="term" value="C:U2-type prespliceosome"/>
    <property type="evidence" value="ECO:0007669"/>
    <property type="project" value="TreeGrafter"/>
</dbReference>
<feature type="compositionally biased region" description="Polar residues" evidence="6">
    <location>
        <begin position="280"/>
        <end position="309"/>
    </location>
</feature>
<dbReference type="GO" id="GO:0003729">
    <property type="term" value="F:mRNA binding"/>
    <property type="evidence" value="ECO:0007669"/>
    <property type="project" value="TreeGrafter"/>
</dbReference>
<evidence type="ECO:0000259" key="7">
    <source>
        <dbReference type="PROSITE" id="PS50102"/>
    </source>
</evidence>
<keyword evidence="3" id="KW-0539">Nucleus</keyword>
<keyword evidence="9" id="KW-1185">Reference proteome</keyword>
<sequence>MSYTFSKFPERVSKLFKPRPPLQYKKPTDYPPELRKTRSISPLSTLLSTDALTQYLKDFPSGSDNKHLDTYDEIKNTKADNEKFLESELVKWNPAEDGNIKGTDPFRTVFVGRLPYEVDELELQKLLIKFGDIERVRVVRNKKTNQPRGYAFVLFKDTEGSAKAYREIGVHRGMLVAGRPIIVDIERGRTVKYFKPRRLGGGLGGRGYMKRENLHQLSLTAAANLGKSPDGDRRHKHASAGPGGRFQGHNPSYHSNSYYGSHSGPSYGGSRFSREGSTYVPASSGNHSYISSSATTPPLSEPAQATTAYRSRRDRNTSAEKTNPPSSMDY</sequence>
<protein>
    <submittedName>
        <fullName evidence="8">HCL166Cp</fullName>
    </submittedName>
</protein>
<dbReference type="PROSITE" id="PS50102">
    <property type="entry name" value="RRM"/>
    <property type="match status" value="1"/>
</dbReference>
<dbReference type="Proteomes" id="UP000243052">
    <property type="component" value="Chromosome iii"/>
</dbReference>
<proteinExistence type="predicted"/>
<dbReference type="InterPro" id="IPR012677">
    <property type="entry name" value="Nucleotide-bd_a/b_plait_sf"/>
</dbReference>
<keyword evidence="2 5" id="KW-0694">RNA-binding</keyword>
<dbReference type="EMBL" id="CP014243">
    <property type="protein sequence ID" value="AMD19985.1"/>
    <property type="molecule type" value="Genomic_DNA"/>
</dbReference>
<dbReference type="SUPFAM" id="SSF54928">
    <property type="entry name" value="RNA-binding domain, RBD"/>
    <property type="match status" value="1"/>
</dbReference>
<dbReference type="InterPro" id="IPR035979">
    <property type="entry name" value="RBD_domain_sf"/>
</dbReference>
<dbReference type="GO" id="GO:0000398">
    <property type="term" value="P:mRNA splicing, via spliceosome"/>
    <property type="evidence" value="ECO:0007669"/>
    <property type="project" value="TreeGrafter"/>
</dbReference>
<dbReference type="SMART" id="SM00360">
    <property type="entry name" value="RRM"/>
    <property type="match status" value="1"/>
</dbReference>
<keyword evidence="4" id="KW-0687">Ribonucleoprotein</keyword>
<evidence type="ECO:0000256" key="6">
    <source>
        <dbReference type="SAM" id="MobiDB-lite"/>
    </source>
</evidence>
<comment type="subcellular location">
    <subcellularLocation>
        <location evidence="1">Nucleus</location>
    </subcellularLocation>
</comment>
<name>A0A0X8HRA7_9SACH</name>
<dbReference type="InterPro" id="IPR022023">
    <property type="entry name" value="U1snRNP70_N"/>
</dbReference>
<feature type="compositionally biased region" description="Low complexity" evidence="6">
    <location>
        <begin position="248"/>
        <end position="270"/>
    </location>
</feature>
<reference evidence="8 9" key="1">
    <citation type="submission" date="2016-01" db="EMBL/GenBank/DDBJ databases">
        <title>Genome sequence of the yeast Holleya sinecauda.</title>
        <authorList>
            <person name="Dietrich F.S."/>
        </authorList>
    </citation>
    <scope>NUCLEOTIDE SEQUENCE [LARGE SCALE GENOMIC DNA]</scope>
    <source>
        <strain evidence="8 9">ATCC 58844</strain>
    </source>
</reference>
<dbReference type="GO" id="GO:0071011">
    <property type="term" value="C:precatalytic spliceosome"/>
    <property type="evidence" value="ECO:0007669"/>
    <property type="project" value="TreeGrafter"/>
</dbReference>
<evidence type="ECO:0000313" key="8">
    <source>
        <dbReference type="EMBL" id="AMD19985.1"/>
    </source>
</evidence>
<accession>A0A0X8HRA7</accession>
<dbReference type="Pfam" id="PF12220">
    <property type="entry name" value="U1snRNP70_N"/>
    <property type="match status" value="1"/>
</dbReference>
<feature type="domain" description="RRM" evidence="7">
    <location>
        <begin position="107"/>
        <end position="188"/>
    </location>
</feature>
<dbReference type="PANTHER" id="PTHR13952:SF5">
    <property type="entry name" value="U1 SMALL NUCLEAR RIBONUCLEOPROTEIN 70 KDA"/>
    <property type="match status" value="1"/>
</dbReference>
<dbReference type="Pfam" id="PF00076">
    <property type="entry name" value="RRM_1"/>
    <property type="match status" value="1"/>
</dbReference>
<evidence type="ECO:0000256" key="4">
    <source>
        <dbReference type="ARBA" id="ARBA00023274"/>
    </source>
</evidence>
<dbReference type="GO" id="GO:0030619">
    <property type="term" value="F:U1 snRNA binding"/>
    <property type="evidence" value="ECO:0007669"/>
    <property type="project" value="TreeGrafter"/>
</dbReference>
<organism evidence="8 9">
    <name type="scientific">Eremothecium sinecaudum</name>
    <dbReference type="NCBI Taxonomy" id="45286"/>
    <lineage>
        <taxon>Eukaryota</taxon>
        <taxon>Fungi</taxon>
        <taxon>Dikarya</taxon>
        <taxon>Ascomycota</taxon>
        <taxon>Saccharomycotina</taxon>
        <taxon>Saccharomycetes</taxon>
        <taxon>Saccharomycetales</taxon>
        <taxon>Saccharomycetaceae</taxon>
        <taxon>Eremothecium</taxon>
    </lineage>
</organism>
<dbReference type="InterPro" id="IPR051183">
    <property type="entry name" value="U1_U11-U12_snRNP_70-35kDa"/>
</dbReference>
<dbReference type="GeneID" id="28723215"/>
<feature type="region of interest" description="Disordered" evidence="6">
    <location>
        <begin position="224"/>
        <end position="330"/>
    </location>
</feature>
<gene>
    <name evidence="8" type="ORF">AW171_hschr31852</name>
</gene>
<dbReference type="OrthoDB" id="4207594at2759"/>
<dbReference type="AlphaFoldDB" id="A0A0X8HRA7"/>
<dbReference type="STRING" id="45286.A0A0X8HRA7"/>
<evidence type="ECO:0000256" key="1">
    <source>
        <dbReference type="ARBA" id="ARBA00004123"/>
    </source>
</evidence>
<dbReference type="GO" id="GO:0005685">
    <property type="term" value="C:U1 snRNP"/>
    <property type="evidence" value="ECO:0007669"/>
    <property type="project" value="TreeGrafter"/>
</dbReference>
<dbReference type="InterPro" id="IPR000504">
    <property type="entry name" value="RRM_dom"/>
</dbReference>
<evidence type="ECO:0000256" key="3">
    <source>
        <dbReference type="ARBA" id="ARBA00023242"/>
    </source>
</evidence>
<dbReference type="PANTHER" id="PTHR13952">
    <property type="entry name" value="U1 SMALL NUCLEAR RIBONUCLEOPROTEIN 70 KD"/>
    <property type="match status" value="1"/>
</dbReference>
<dbReference type="Gene3D" id="3.30.70.330">
    <property type="match status" value="1"/>
</dbReference>